<comment type="caution">
    <text evidence="1">The sequence shown here is derived from an EMBL/GenBank/DDBJ whole genome shotgun (WGS) entry which is preliminary data.</text>
</comment>
<protein>
    <submittedName>
        <fullName evidence="1">Uncharacterized protein</fullName>
    </submittedName>
</protein>
<accession>A0ACB7VNR7</accession>
<reference evidence="2" key="1">
    <citation type="journal article" date="2022" name="Nat. Commun.">
        <title>Chromosome evolution and the genetic basis of agronomically important traits in greater yam.</title>
        <authorList>
            <person name="Bredeson J.V."/>
            <person name="Lyons J.B."/>
            <person name="Oniyinde I.O."/>
            <person name="Okereke N.R."/>
            <person name="Kolade O."/>
            <person name="Nnabue I."/>
            <person name="Nwadili C.O."/>
            <person name="Hribova E."/>
            <person name="Parker M."/>
            <person name="Nwogha J."/>
            <person name="Shu S."/>
            <person name="Carlson J."/>
            <person name="Kariba R."/>
            <person name="Muthemba S."/>
            <person name="Knop K."/>
            <person name="Barton G.J."/>
            <person name="Sherwood A.V."/>
            <person name="Lopez-Montes A."/>
            <person name="Asiedu R."/>
            <person name="Jamnadass R."/>
            <person name="Muchugi A."/>
            <person name="Goodstein D."/>
            <person name="Egesi C.N."/>
            <person name="Featherston J."/>
            <person name="Asfaw A."/>
            <person name="Simpson G.G."/>
            <person name="Dolezel J."/>
            <person name="Hendre P.S."/>
            <person name="Van Deynze A."/>
            <person name="Kumar P.L."/>
            <person name="Obidiegwu J.E."/>
            <person name="Bhattacharjee R."/>
            <person name="Rokhsar D.S."/>
        </authorList>
    </citation>
    <scope>NUCLEOTIDE SEQUENCE [LARGE SCALE GENOMIC DNA]</scope>
    <source>
        <strain evidence="2">cv. TDa95/00328</strain>
    </source>
</reference>
<dbReference type="EMBL" id="CM037018">
    <property type="protein sequence ID" value="KAH7675682.1"/>
    <property type="molecule type" value="Genomic_DNA"/>
</dbReference>
<evidence type="ECO:0000313" key="2">
    <source>
        <dbReference type="Proteomes" id="UP000827976"/>
    </source>
</evidence>
<organism evidence="1 2">
    <name type="scientific">Dioscorea alata</name>
    <name type="common">Purple yam</name>
    <dbReference type="NCBI Taxonomy" id="55571"/>
    <lineage>
        <taxon>Eukaryota</taxon>
        <taxon>Viridiplantae</taxon>
        <taxon>Streptophyta</taxon>
        <taxon>Embryophyta</taxon>
        <taxon>Tracheophyta</taxon>
        <taxon>Spermatophyta</taxon>
        <taxon>Magnoliopsida</taxon>
        <taxon>Liliopsida</taxon>
        <taxon>Dioscoreales</taxon>
        <taxon>Dioscoreaceae</taxon>
        <taxon>Dioscorea</taxon>
    </lineage>
</organism>
<proteinExistence type="predicted"/>
<sequence length="144" mass="15527">MASSSQQDLESNVGSLFPLPAAAAATAKKDSLASPRFMVKTLPRKGSQRVGEKTTEVDLARTSDGGTEKEAFILQVADEGEGCTPNHATTPTAKWKRIPGRRSSSWIDPRRVLIFFATLSSMGTLILLYFTISMSMASSDANTR</sequence>
<name>A0ACB7VNR7_DIOAL</name>
<evidence type="ECO:0000313" key="1">
    <source>
        <dbReference type="EMBL" id="KAH7675682.1"/>
    </source>
</evidence>
<gene>
    <name evidence="1" type="ORF">IHE45_08G152200</name>
</gene>
<dbReference type="Proteomes" id="UP000827976">
    <property type="component" value="Chromosome 8"/>
</dbReference>
<keyword evidence="2" id="KW-1185">Reference proteome</keyword>